<dbReference type="EMBL" id="SLVM01000026">
    <property type="protein sequence ID" value="TCM78331.1"/>
    <property type="molecule type" value="Genomic_DNA"/>
</dbReference>
<accession>A0A4R1YLL0</accession>
<keyword evidence="2" id="KW-1185">Reference proteome</keyword>
<reference evidence="1 2" key="1">
    <citation type="submission" date="2019-03" db="EMBL/GenBank/DDBJ databases">
        <title>Genomic Encyclopedia of Type Strains, Phase IV (KMG-IV): sequencing the most valuable type-strain genomes for metagenomic binning, comparative biology and taxonomic classification.</title>
        <authorList>
            <person name="Goeker M."/>
        </authorList>
    </citation>
    <scope>NUCLEOTIDE SEQUENCE [LARGE SCALE GENOMIC DNA]</scope>
    <source>
        <strain evidence="1 2">DSM 21153</strain>
    </source>
</reference>
<dbReference type="Proteomes" id="UP000295277">
    <property type="component" value="Unassembled WGS sequence"/>
</dbReference>
<evidence type="ECO:0000313" key="1">
    <source>
        <dbReference type="EMBL" id="TCM78331.1"/>
    </source>
</evidence>
<sequence length="178" mass="19043">MSFEVQQAVRFTVYRVGGAEVSGARPDGSPEVKFATVERERGEFFVAPPEVAARLIAEGHAKKALLAEKLAALAAAVLAVETPLDAVLAALAVPGVRPWHATRQGAHWCPAPVALGPGRGGFSARFAEAAEARAIWAEKPDAVPLFSFATPHGFDRAFIWRQRGLLEIATETQHLGRI</sequence>
<name>A0A4R1YLL0_9RHOB</name>
<organism evidence="1 2">
    <name type="scientific">Rhodovulum steppense</name>
    <dbReference type="NCBI Taxonomy" id="540251"/>
    <lineage>
        <taxon>Bacteria</taxon>
        <taxon>Pseudomonadati</taxon>
        <taxon>Pseudomonadota</taxon>
        <taxon>Alphaproteobacteria</taxon>
        <taxon>Rhodobacterales</taxon>
        <taxon>Paracoccaceae</taxon>
        <taxon>Rhodovulum</taxon>
    </lineage>
</organism>
<comment type="caution">
    <text evidence="1">The sequence shown here is derived from an EMBL/GenBank/DDBJ whole genome shotgun (WGS) entry which is preliminary data.</text>
</comment>
<dbReference type="AlphaFoldDB" id="A0A4R1YLL0"/>
<gene>
    <name evidence="1" type="ORF">EV216_1266</name>
</gene>
<protein>
    <submittedName>
        <fullName evidence="1">Uncharacterized protein</fullName>
    </submittedName>
</protein>
<dbReference type="RefSeq" id="WP_132696289.1">
    <property type="nucleotide sequence ID" value="NZ_SLVM01000026.1"/>
</dbReference>
<evidence type="ECO:0000313" key="2">
    <source>
        <dbReference type="Proteomes" id="UP000295277"/>
    </source>
</evidence>
<proteinExistence type="predicted"/>